<name>A0A976QRG8_THEOR</name>
<evidence type="ECO:0000256" key="7">
    <source>
        <dbReference type="SAM" id="Phobius"/>
    </source>
</evidence>
<evidence type="ECO:0000256" key="1">
    <source>
        <dbReference type="ARBA" id="ARBA00004211"/>
    </source>
</evidence>
<dbReference type="SUPFAM" id="SSF58038">
    <property type="entry name" value="SNARE fusion complex"/>
    <property type="match status" value="1"/>
</dbReference>
<dbReference type="PANTHER" id="PTHR21230:SF26">
    <property type="entry name" value="VESICLE TRANSPORT THROUGH INTERACTION WITH T-SNARES HOMOLOG 1A"/>
    <property type="match status" value="1"/>
</dbReference>
<dbReference type="PANTHER" id="PTHR21230">
    <property type="entry name" value="VESICLE TRANSPORT V-SNARE PROTEIN VTI1-RELATED"/>
    <property type="match status" value="1"/>
</dbReference>
<sequence length="122" mass="14215">MNNINDWYISPSRDEEYGDRVHLLHQTNVLDESLNNLTESRAVLNETNQIGATVMSKLLNQRDSIMRTKQLVGETQDIHHEARDLIRSIGRSEFYTRVLLYVTIFMLVVAIVLILLYKILKK</sequence>
<comment type="subcellular location">
    <subcellularLocation>
        <location evidence="1">Membrane</location>
        <topology evidence="1">Single-pass type IV membrane protein</topology>
    </subcellularLocation>
</comment>
<dbReference type="GO" id="GO:0005484">
    <property type="term" value="F:SNAP receptor activity"/>
    <property type="evidence" value="ECO:0007669"/>
    <property type="project" value="TreeGrafter"/>
</dbReference>
<keyword evidence="6 7" id="KW-0472">Membrane</keyword>
<dbReference type="GO" id="GO:0015031">
    <property type="term" value="P:protein transport"/>
    <property type="evidence" value="ECO:0007669"/>
    <property type="project" value="UniProtKB-KW"/>
</dbReference>
<evidence type="ECO:0000313" key="9">
    <source>
        <dbReference type="Proteomes" id="UP000244803"/>
    </source>
</evidence>
<gene>
    <name evidence="8" type="ORF">MACJ_001362</name>
</gene>
<protein>
    <submittedName>
        <fullName evidence="8">SNARE-interacting vesicle transport protein</fullName>
    </submittedName>
</protein>
<dbReference type="GO" id="GO:0005789">
    <property type="term" value="C:endoplasmic reticulum membrane"/>
    <property type="evidence" value="ECO:0007669"/>
    <property type="project" value="TreeGrafter"/>
</dbReference>
<dbReference type="AlphaFoldDB" id="A0A976QRG8"/>
<organism evidence="8 9">
    <name type="scientific">Theileria orientalis</name>
    <dbReference type="NCBI Taxonomy" id="68886"/>
    <lineage>
        <taxon>Eukaryota</taxon>
        <taxon>Sar</taxon>
        <taxon>Alveolata</taxon>
        <taxon>Apicomplexa</taxon>
        <taxon>Aconoidasida</taxon>
        <taxon>Piroplasmida</taxon>
        <taxon>Theileriidae</taxon>
        <taxon>Theileria</taxon>
    </lineage>
</organism>
<evidence type="ECO:0000256" key="2">
    <source>
        <dbReference type="ARBA" id="ARBA00022448"/>
    </source>
</evidence>
<accession>A0A976QRG8</accession>
<dbReference type="GO" id="GO:0006906">
    <property type="term" value="P:vesicle fusion"/>
    <property type="evidence" value="ECO:0007669"/>
    <property type="project" value="TreeGrafter"/>
</dbReference>
<evidence type="ECO:0000256" key="3">
    <source>
        <dbReference type="ARBA" id="ARBA00022692"/>
    </source>
</evidence>
<dbReference type="EMBL" id="CP056068">
    <property type="protein sequence ID" value="UKJ90429.1"/>
    <property type="molecule type" value="Genomic_DNA"/>
</dbReference>
<dbReference type="GO" id="GO:0000149">
    <property type="term" value="F:SNARE binding"/>
    <property type="evidence" value="ECO:0007669"/>
    <property type="project" value="TreeGrafter"/>
</dbReference>
<evidence type="ECO:0000313" key="8">
    <source>
        <dbReference type="EMBL" id="UKJ90429.1"/>
    </source>
</evidence>
<dbReference type="GO" id="GO:0031902">
    <property type="term" value="C:late endosome membrane"/>
    <property type="evidence" value="ECO:0007669"/>
    <property type="project" value="TreeGrafter"/>
</dbReference>
<dbReference type="CDD" id="cd15862">
    <property type="entry name" value="SNARE_Vti1"/>
    <property type="match status" value="1"/>
</dbReference>
<evidence type="ECO:0000256" key="6">
    <source>
        <dbReference type="ARBA" id="ARBA00023136"/>
    </source>
</evidence>
<evidence type="ECO:0000256" key="4">
    <source>
        <dbReference type="ARBA" id="ARBA00022927"/>
    </source>
</evidence>
<keyword evidence="5 7" id="KW-1133">Transmembrane helix</keyword>
<dbReference type="GO" id="GO:0031201">
    <property type="term" value="C:SNARE complex"/>
    <property type="evidence" value="ECO:0007669"/>
    <property type="project" value="TreeGrafter"/>
</dbReference>
<feature type="transmembrane region" description="Helical" evidence="7">
    <location>
        <begin position="98"/>
        <end position="120"/>
    </location>
</feature>
<reference evidence="8" key="1">
    <citation type="submission" date="2022-07" db="EMBL/GenBank/DDBJ databases">
        <title>Evaluation of T. orientalis genome assembly methods using nanopore sequencing and analysis of variation between genomes.</title>
        <authorList>
            <person name="Yam J."/>
            <person name="Micallef M.L."/>
            <person name="Liu M."/>
            <person name="Djordjevic S.P."/>
            <person name="Bogema D.R."/>
            <person name="Jenkins C."/>
        </authorList>
    </citation>
    <scope>NUCLEOTIDE SEQUENCE</scope>
    <source>
        <strain evidence="8">Fish Creek</strain>
    </source>
</reference>
<dbReference type="GO" id="GO:0005794">
    <property type="term" value="C:Golgi apparatus"/>
    <property type="evidence" value="ECO:0007669"/>
    <property type="project" value="TreeGrafter"/>
</dbReference>
<dbReference type="GO" id="GO:0012507">
    <property type="term" value="C:ER to Golgi transport vesicle membrane"/>
    <property type="evidence" value="ECO:0007669"/>
    <property type="project" value="TreeGrafter"/>
</dbReference>
<dbReference type="OrthoDB" id="430637at2759"/>
<keyword evidence="4" id="KW-0653">Protein transport</keyword>
<keyword evidence="2" id="KW-0813">Transport</keyword>
<evidence type="ECO:0000256" key="5">
    <source>
        <dbReference type="ARBA" id="ARBA00022989"/>
    </source>
</evidence>
<dbReference type="Gene3D" id="1.20.5.110">
    <property type="match status" value="1"/>
</dbReference>
<keyword evidence="3 7" id="KW-0812">Transmembrane</keyword>
<proteinExistence type="predicted"/>
<dbReference type="Proteomes" id="UP000244803">
    <property type="component" value="Chromosome 2"/>
</dbReference>